<dbReference type="Pfam" id="PF00072">
    <property type="entry name" value="Response_reg"/>
    <property type="match status" value="1"/>
</dbReference>
<comment type="caution">
    <text evidence="4">The sequence shown here is derived from an EMBL/GenBank/DDBJ whole genome shotgun (WGS) entry which is preliminary data.</text>
</comment>
<dbReference type="PROSITE" id="PS50930">
    <property type="entry name" value="HTH_LYTTR"/>
    <property type="match status" value="1"/>
</dbReference>
<dbReference type="PANTHER" id="PTHR37299:SF1">
    <property type="entry name" value="STAGE 0 SPORULATION PROTEIN A HOMOLOG"/>
    <property type="match status" value="1"/>
</dbReference>
<dbReference type="GO" id="GO:0003677">
    <property type="term" value="F:DNA binding"/>
    <property type="evidence" value="ECO:0007669"/>
    <property type="project" value="InterPro"/>
</dbReference>
<dbReference type="AlphaFoldDB" id="A0A7X8H0H8"/>
<dbReference type="InterPro" id="IPR011006">
    <property type="entry name" value="CheY-like_superfamily"/>
</dbReference>
<name>A0A7X8H0H8_9LACT</name>
<protein>
    <submittedName>
        <fullName evidence="4">Response regulator transcription factor</fullName>
    </submittedName>
</protein>
<dbReference type="PANTHER" id="PTHR37299">
    <property type="entry name" value="TRANSCRIPTIONAL REGULATOR-RELATED"/>
    <property type="match status" value="1"/>
</dbReference>
<dbReference type="SUPFAM" id="SSF52172">
    <property type="entry name" value="CheY-like"/>
    <property type="match status" value="1"/>
</dbReference>
<dbReference type="InterPro" id="IPR007492">
    <property type="entry name" value="LytTR_DNA-bd_dom"/>
</dbReference>
<evidence type="ECO:0000259" key="3">
    <source>
        <dbReference type="PROSITE" id="PS50930"/>
    </source>
</evidence>
<dbReference type="PROSITE" id="PS50110">
    <property type="entry name" value="RESPONSE_REGULATORY"/>
    <property type="match status" value="1"/>
</dbReference>
<dbReference type="Proteomes" id="UP000541058">
    <property type="component" value="Unassembled WGS sequence"/>
</dbReference>
<feature type="domain" description="HTH LytTR-type" evidence="3">
    <location>
        <begin position="131"/>
        <end position="229"/>
    </location>
</feature>
<accession>A0A7X8H0H8</accession>
<dbReference type="RefSeq" id="WP_276649193.1">
    <property type="nucleotide sequence ID" value="NZ_JAAYSM010000285.1"/>
</dbReference>
<proteinExistence type="predicted"/>
<evidence type="ECO:0000259" key="2">
    <source>
        <dbReference type="PROSITE" id="PS50110"/>
    </source>
</evidence>
<dbReference type="InterPro" id="IPR046947">
    <property type="entry name" value="LytR-like"/>
</dbReference>
<dbReference type="EMBL" id="JAAYSM010000285">
    <property type="protein sequence ID" value="NLJ18869.1"/>
    <property type="molecule type" value="Genomic_DNA"/>
</dbReference>
<dbReference type="Gene3D" id="3.40.50.2300">
    <property type="match status" value="1"/>
</dbReference>
<evidence type="ECO:0000313" key="5">
    <source>
        <dbReference type="Proteomes" id="UP000541058"/>
    </source>
</evidence>
<reference evidence="4 5" key="1">
    <citation type="journal article" date="2020" name="Biotechnol. Biofuels">
        <title>New insights from the biogas microbiome by comprehensive genome-resolved metagenomics of nearly 1600 species originating from multiple anaerobic digesters.</title>
        <authorList>
            <person name="Campanaro S."/>
            <person name="Treu L."/>
            <person name="Rodriguez-R L.M."/>
            <person name="Kovalovszki A."/>
            <person name="Ziels R.M."/>
            <person name="Maus I."/>
            <person name="Zhu X."/>
            <person name="Kougias P.G."/>
            <person name="Basile A."/>
            <person name="Luo G."/>
            <person name="Schluter A."/>
            <person name="Konstantinidis K.T."/>
            <person name="Angelidaki I."/>
        </authorList>
    </citation>
    <scope>NUCLEOTIDE SEQUENCE [LARGE SCALE GENOMIC DNA]</scope>
    <source>
        <strain evidence="4">AS23ysBPME_34</strain>
    </source>
</reference>
<gene>
    <name evidence="4" type="ORF">GX355_08400</name>
</gene>
<dbReference type="Gene3D" id="2.40.50.1020">
    <property type="entry name" value="LytTr DNA-binding domain"/>
    <property type="match status" value="1"/>
</dbReference>
<dbReference type="GO" id="GO:0000156">
    <property type="term" value="F:phosphorelay response regulator activity"/>
    <property type="evidence" value="ECO:0007669"/>
    <property type="project" value="InterPro"/>
</dbReference>
<dbReference type="SMART" id="SM00448">
    <property type="entry name" value="REC"/>
    <property type="match status" value="1"/>
</dbReference>
<dbReference type="SMART" id="SM00850">
    <property type="entry name" value="LytTR"/>
    <property type="match status" value="1"/>
</dbReference>
<dbReference type="InterPro" id="IPR001789">
    <property type="entry name" value="Sig_transdc_resp-reg_receiver"/>
</dbReference>
<keyword evidence="1" id="KW-0597">Phosphoprotein</keyword>
<organism evidence="4 5">
    <name type="scientific">Globicatella sulfidifaciens</name>
    <dbReference type="NCBI Taxonomy" id="136093"/>
    <lineage>
        <taxon>Bacteria</taxon>
        <taxon>Bacillati</taxon>
        <taxon>Bacillota</taxon>
        <taxon>Bacilli</taxon>
        <taxon>Lactobacillales</taxon>
        <taxon>Aerococcaceae</taxon>
        <taxon>Globicatella</taxon>
    </lineage>
</organism>
<feature type="domain" description="Response regulatory" evidence="2">
    <location>
        <begin position="3"/>
        <end position="120"/>
    </location>
</feature>
<dbReference type="Pfam" id="PF04397">
    <property type="entry name" value="LytTR"/>
    <property type="match status" value="1"/>
</dbReference>
<evidence type="ECO:0000256" key="1">
    <source>
        <dbReference type="PROSITE-ProRule" id="PRU00169"/>
    </source>
</evidence>
<evidence type="ECO:0000313" key="4">
    <source>
        <dbReference type="EMBL" id="NLJ18869.1"/>
    </source>
</evidence>
<sequence length="236" mass="27326">MIRVAIVEDEVNYQKQLIEYLQRFEKERDEAIQIESFTDGDQFVENYQAQFDLILMDVQMPLMDGMSAAEEIRKTDSEVVIIFITNMPQFAIKGYAVDALDYILKPISYFQFSERLNRAINRMERRETQHVTVKLKDGVIRLETSDIYFIESQGHDLIFTTKKGSYVATGTMKDLESELEKFHFFRGHRGYLINLQHVDGTNENGAIVGGAEIPISRSKKKPFMKALASYWGEVIK</sequence>
<feature type="modified residue" description="4-aspartylphosphate" evidence="1">
    <location>
        <position position="57"/>
    </location>
</feature>